<proteinExistence type="predicted"/>
<name>A0A382X723_9ZZZZ</name>
<evidence type="ECO:0000313" key="1">
    <source>
        <dbReference type="EMBL" id="SVD66071.1"/>
    </source>
</evidence>
<protein>
    <submittedName>
        <fullName evidence="1">Uncharacterized protein</fullName>
    </submittedName>
</protein>
<gene>
    <name evidence="1" type="ORF">METZ01_LOCUS418925</name>
</gene>
<reference evidence="1" key="1">
    <citation type="submission" date="2018-05" db="EMBL/GenBank/DDBJ databases">
        <authorList>
            <person name="Lanie J.A."/>
            <person name="Ng W.-L."/>
            <person name="Kazmierczak K.M."/>
            <person name="Andrzejewski T.M."/>
            <person name="Davidsen T.M."/>
            <person name="Wayne K.J."/>
            <person name="Tettelin H."/>
            <person name="Glass J.I."/>
            <person name="Rusch D."/>
            <person name="Podicherti R."/>
            <person name="Tsui H.-C.T."/>
            <person name="Winkler M.E."/>
        </authorList>
    </citation>
    <scope>NUCLEOTIDE SEQUENCE</scope>
</reference>
<organism evidence="1">
    <name type="scientific">marine metagenome</name>
    <dbReference type="NCBI Taxonomy" id="408172"/>
    <lineage>
        <taxon>unclassified sequences</taxon>
        <taxon>metagenomes</taxon>
        <taxon>ecological metagenomes</taxon>
    </lineage>
</organism>
<dbReference type="EMBL" id="UINC01164956">
    <property type="protein sequence ID" value="SVD66071.1"/>
    <property type="molecule type" value="Genomic_DNA"/>
</dbReference>
<sequence>MAWTHRERMLAALNHEEPDRVPIGPAPLIFCSPISDGVAV</sequence>
<dbReference type="AlphaFoldDB" id="A0A382X723"/>
<accession>A0A382X723</accession>